<dbReference type="RefSeq" id="WP_006915197.1">
    <property type="nucleotide sequence ID" value="NZ_AFNV02000009.1"/>
</dbReference>
<sequence length="110" mass="12223">MQTVAETPEFSRKIRKLIGDSDYQALIAYLAEHPKAGDLMRGTGGIRKLRWARDGSGKSGGVRVVYYFHDERIPLYLLTIFGKNEKTNISQAERNALAQLVALLTKTAGV</sequence>
<comment type="caution">
    <text evidence="1">The sequence shown here is derived from an EMBL/GenBank/DDBJ whole genome shotgun (WGS) entry which is preliminary data.</text>
</comment>
<dbReference type="AlphaFoldDB" id="F7QD69"/>
<keyword evidence="2" id="KW-1185">Reference proteome</keyword>
<dbReference type="OrthoDB" id="197283at2"/>
<evidence type="ECO:0000313" key="2">
    <source>
        <dbReference type="Proteomes" id="UP000006242"/>
    </source>
</evidence>
<reference evidence="1 2" key="1">
    <citation type="journal article" date="2011" name="J. Bacteriol.">
        <title>Genome sequence of Salinisphaera shabanensis, a gammaproteobacterium from the harsh, variable environment of the brine-seawater interface of the Shaban Deep in the Red Sea.</title>
        <authorList>
            <person name="Antunes A."/>
            <person name="Alam I."/>
            <person name="Bajic V.B."/>
            <person name="Stingl U."/>
        </authorList>
    </citation>
    <scope>NUCLEOTIDE SEQUENCE [LARGE SCALE GENOMIC DNA]</scope>
    <source>
        <strain evidence="1 2">E1L3A</strain>
    </source>
</reference>
<dbReference type="PIRSF" id="PIRSF039032">
    <property type="entry name" value="HigB-2"/>
    <property type="match status" value="1"/>
</dbReference>
<organism evidence="1 2">
    <name type="scientific">Salinisphaera shabanensis E1L3A</name>
    <dbReference type="NCBI Taxonomy" id="1033802"/>
    <lineage>
        <taxon>Bacteria</taxon>
        <taxon>Pseudomonadati</taxon>
        <taxon>Pseudomonadota</taxon>
        <taxon>Gammaproteobacteria</taxon>
        <taxon>Salinisphaerales</taxon>
        <taxon>Salinisphaeraceae</taxon>
        <taxon>Salinisphaera</taxon>
    </lineage>
</organism>
<dbReference type="eggNOG" id="COG4737">
    <property type="taxonomic scope" value="Bacteria"/>
</dbReference>
<dbReference type="EMBL" id="AFNV02000009">
    <property type="protein sequence ID" value="ERJ19413.1"/>
    <property type="molecule type" value="Genomic_DNA"/>
</dbReference>
<accession>F7QD69</accession>
<dbReference type="Proteomes" id="UP000006242">
    <property type="component" value="Unassembled WGS sequence"/>
</dbReference>
<name>F7QD69_9GAMM</name>
<evidence type="ECO:0000313" key="1">
    <source>
        <dbReference type="EMBL" id="ERJ19413.1"/>
    </source>
</evidence>
<proteinExistence type="predicted"/>
<gene>
    <name evidence="1" type="ORF">SSPSH_001481</name>
</gene>
<reference evidence="1 2" key="2">
    <citation type="journal article" date="2013" name="PLoS ONE">
        <title>INDIGO - INtegrated Data Warehouse of MIcrobial GenOmes with Examples from the Red Sea Extremophiles.</title>
        <authorList>
            <person name="Alam I."/>
            <person name="Antunes A."/>
            <person name="Kamau A.A."/>
            <person name="Ba Alawi W."/>
            <person name="Kalkatawi M."/>
            <person name="Stingl U."/>
            <person name="Bajic V.B."/>
        </authorList>
    </citation>
    <scope>NUCLEOTIDE SEQUENCE [LARGE SCALE GENOMIC DNA]</scope>
    <source>
        <strain evidence="1 2">E1L3A</strain>
    </source>
</reference>
<protein>
    <submittedName>
        <fullName evidence="1">Toxin HigB-2 protein</fullName>
    </submittedName>
</protein>
<dbReference type="Pfam" id="PF06296">
    <property type="entry name" value="RelE"/>
    <property type="match status" value="1"/>
</dbReference>
<dbReference type="InterPro" id="IPR009387">
    <property type="entry name" value="HigB-2"/>
</dbReference>
<dbReference type="STRING" id="1033802.SSPSH_001481"/>